<keyword evidence="1" id="KW-0812">Transmembrane</keyword>
<organism evidence="2 3">
    <name type="scientific">Rhododendron griersonianum</name>
    <dbReference type="NCBI Taxonomy" id="479676"/>
    <lineage>
        <taxon>Eukaryota</taxon>
        <taxon>Viridiplantae</taxon>
        <taxon>Streptophyta</taxon>
        <taxon>Embryophyta</taxon>
        <taxon>Tracheophyta</taxon>
        <taxon>Spermatophyta</taxon>
        <taxon>Magnoliopsida</taxon>
        <taxon>eudicotyledons</taxon>
        <taxon>Gunneridae</taxon>
        <taxon>Pentapetalae</taxon>
        <taxon>asterids</taxon>
        <taxon>Ericales</taxon>
        <taxon>Ericaceae</taxon>
        <taxon>Ericoideae</taxon>
        <taxon>Rhodoreae</taxon>
        <taxon>Rhododendron</taxon>
    </lineage>
</organism>
<dbReference type="AlphaFoldDB" id="A0AAV6LD44"/>
<evidence type="ECO:0000256" key="1">
    <source>
        <dbReference type="SAM" id="Phobius"/>
    </source>
</evidence>
<dbReference type="Proteomes" id="UP000823749">
    <property type="component" value="Chromosome 2"/>
</dbReference>
<proteinExistence type="predicted"/>
<accession>A0AAV6LD44</accession>
<comment type="caution">
    <text evidence="2">The sequence shown here is derived from an EMBL/GenBank/DDBJ whole genome shotgun (WGS) entry which is preliminary data.</text>
</comment>
<protein>
    <submittedName>
        <fullName evidence="2">Uncharacterized protein</fullName>
    </submittedName>
</protein>
<keyword evidence="1" id="KW-0472">Membrane</keyword>
<evidence type="ECO:0000313" key="2">
    <source>
        <dbReference type="EMBL" id="KAG5562988.1"/>
    </source>
</evidence>
<dbReference type="EMBL" id="JACTNZ010000002">
    <property type="protein sequence ID" value="KAG5562988.1"/>
    <property type="molecule type" value="Genomic_DNA"/>
</dbReference>
<keyword evidence="1" id="KW-1133">Transmembrane helix</keyword>
<feature type="transmembrane region" description="Helical" evidence="1">
    <location>
        <begin position="41"/>
        <end position="64"/>
    </location>
</feature>
<keyword evidence="3" id="KW-1185">Reference proteome</keyword>
<gene>
    <name evidence="2" type="ORF">RHGRI_005656</name>
</gene>
<sequence length="71" mass="7793">MGCGEASEVARHPSYTEKDRICGSIYVECVIFMVGVIRGDWCCVVILVLILYTLLCLTHSWGLLDSGLQVG</sequence>
<name>A0AAV6LD44_9ERIC</name>
<reference evidence="2" key="1">
    <citation type="submission" date="2020-08" db="EMBL/GenBank/DDBJ databases">
        <title>Plant Genome Project.</title>
        <authorList>
            <person name="Zhang R.-G."/>
        </authorList>
    </citation>
    <scope>NUCLEOTIDE SEQUENCE</scope>
    <source>
        <strain evidence="2">WSP0</strain>
        <tissue evidence="2">Leaf</tissue>
    </source>
</reference>
<evidence type="ECO:0000313" key="3">
    <source>
        <dbReference type="Proteomes" id="UP000823749"/>
    </source>
</evidence>